<keyword evidence="5" id="KW-0811">Translocation</keyword>
<dbReference type="GO" id="GO:0005543">
    <property type="term" value="F:phospholipid binding"/>
    <property type="evidence" value="ECO:0007669"/>
    <property type="project" value="TreeGrafter"/>
</dbReference>
<feature type="compositionally biased region" description="Pro residues" evidence="6">
    <location>
        <begin position="95"/>
        <end position="109"/>
    </location>
</feature>
<evidence type="ECO:0000256" key="2">
    <source>
        <dbReference type="ARBA" id="ARBA00022448"/>
    </source>
</evidence>
<evidence type="ECO:0000313" key="9">
    <source>
        <dbReference type="Proteomes" id="UP001515480"/>
    </source>
</evidence>
<dbReference type="Pfam" id="PF05172">
    <property type="entry name" value="RRM_Nup35"/>
    <property type="match status" value="1"/>
</dbReference>
<dbReference type="InterPro" id="IPR012677">
    <property type="entry name" value="Nucleotide-bd_a/b_plait_sf"/>
</dbReference>
<dbReference type="PROSITE" id="PS51472">
    <property type="entry name" value="RRM_NUP35"/>
    <property type="match status" value="1"/>
</dbReference>
<dbReference type="AlphaFoldDB" id="A0AB34J4B0"/>
<evidence type="ECO:0000256" key="3">
    <source>
        <dbReference type="ARBA" id="ARBA00022816"/>
    </source>
</evidence>
<evidence type="ECO:0000256" key="4">
    <source>
        <dbReference type="ARBA" id="ARBA00023242"/>
    </source>
</evidence>
<reference evidence="8 9" key="1">
    <citation type="journal article" date="2024" name="Science">
        <title>Giant polyketide synthase enzymes in the biosynthesis of giant marine polyether toxins.</title>
        <authorList>
            <person name="Fallon T.R."/>
            <person name="Shende V.V."/>
            <person name="Wierzbicki I.H."/>
            <person name="Pendleton A.L."/>
            <person name="Watervoot N.F."/>
            <person name="Auber R.P."/>
            <person name="Gonzalez D.J."/>
            <person name="Wisecaver J.H."/>
            <person name="Moore B.S."/>
        </authorList>
    </citation>
    <scope>NUCLEOTIDE SEQUENCE [LARGE SCALE GENOMIC DNA]</scope>
    <source>
        <strain evidence="8 9">12B1</strain>
    </source>
</reference>
<name>A0AB34J4B0_PRYPA</name>
<keyword evidence="3 5" id="KW-0509">mRNA transport</keyword>
<feature type="compositionally biased region" description="Polar residues" evidence="6">
    <location>
        <begin position="50"/>
        <end position="61"/>
    </location>
</feature>
<dbReference type="GO" id="GO:0051028">
    <property type="term" value="P:mRNA transport"/>
    <property type="evidence" value="ECO:0007669"/>
    <property type="project" value="UniProtKB-UniRule"/>
</dbReference>
<organism evidence="8 9">
    <name type="scientific">Prymnesium parvum</name>
    <name type="common">Toxic golden alga</name>
    <dbReference type="NCBI Taxonomy" id="97485"/>
    <lineage>
        <taxon>Eukaryota</taxon>
        <taxon>Haptista</taxon>
        <taxon>Haptophyta</taxon>
        <taxon>Prymnesiophyceae</taxon>
        <taxon>Prymnesiales</taxon>
        <taxon>Prymnesiaceae</taxon>
        <taxon>Prymnesium</taxon>
    </lineage>
</organism>
<dbReference type="PANTHER" id="PTHR21527">
    <property type="entry name" value="NUCLEOPORIN NUP35"/>
    <property type="match status" value="1"/>
</dbReference>
<dbReference type="Gene3D" id="3.30.70.330">
    <property type="match status" value="1"/>
</dbReference>
<evidence type="ECO:0000256" key="1">
    <source>
        <dbReference type="ARBA" id="ARBA00004123"/>
    </source>
</evidence>
<evidence type="ECO:0000313" key="8">
    <source>
        <dbReference type="EMBL" id="KAL1514493.1"/>
    </source>
</evidence>
<keyword evidence="5" id="KW-0906">Nuclear pore complex</keyword>
<feature type="domain" description="RRM Nup35-type" evidence="7">
    <location>
        <begin position="149"/>
        <end position="233"/>
    </location>
</feature>
<proteinExistence type="predicted"/>
<dbReference type="GO" id="GO:0017056">
    <property type="term" value="F:structural constituent of nuclear pore"/>
    <property type="evidence" value="ECO:0007669"/>
    <property type="project" value="TreeGrafter"/>
</dbReference>
<protein>
    <recommendedName>
        <fullName evidence="7">RRM Nup35-type domain-containing protein</fullName>
    </recommendedName>
</protein>
<dbReference type="GO" id="GO:0044613">
    <property type="term" value="C:nuclear pore central transport channel"/>
    <property type="evidence" value="ECO:0007669"/>
    <property type="project" value="TreeGrafter"/>
</dbReference>
<dbReference type="GO" id="GO:0044615">
    <property type="term" value="C:nuclear pore nuclear basket"/>
    <property type="evidence" value="ECO:0007669"/>
    <property type="project" value="TreeGrafter"/>
</dbReference>
<dbReference type="GO" id="GO:0006607">
    <property type="term" value="P:NLS-bearing protein import into nucleus"/>
    <property type="evidence" value="ECO:0007669"/>
    <property type="project" value="TreeGrafter"/>
</dbReference>
<dbReference type="GO" id="GO:0006999">
    <property type="term" value="P:nuclear pore organization"/>
    <property type="evidence" value="ECO:0007669"/>
    <property type="project" value="TreeGrafter"/>
</dbReference>
<evidence type="ECO:0000256" key="5">
    <source>
        <dbReference type="PROSITE-ProRule" id="PRU00804"/>
    </source>
</evidence>
<accession>A0AB34J4B0</accession>
<evidence type="ECO:0000259" key="7">
    <source>
        <dbReference type="PROSITE" id="PS51472"/>
    </source>
</evidence>
<dbReference type="EMBL" id="JBGBPQ010000012">
    <property type="protein sequence ID" value="KAL1514493.1"/>
    <property type="molecule type" value="Genomic_DNA"/>
</dbReference>
<dbReference type="PANTHER" id="PTHR21527:SF6">
    <property type="entry name" value="NUCLEOPORIN NUP35"/>
    <property type="match status" value="1"/>
</dbReference>
<keyword evidence="2 5" id="KW-0813">Transport</keyword>
<dbReference type="Proteomes" id="UP001515480">
    <property type="component" value="Unassembled WGS sequence"/>
</dbReference>
<keyword evidence="9" id="KW-1185">Reference proteome</keyword>
<sequence>MLTPSATPRRAESDVYPPSRIPREGSLLFRGVGNSPAMISPAHVPFTTDRVGSSRASLDGNSFQSALSPAAPLPPLFSPSTGMGGRAHTQTQLPPSQPHPPPSKTPSGPPTDSIVDSMLGMAFTPAPKEEEEATPRLPDASHRGGEAGDTSGYWITAFGFHTAAMVPAVLHELRPSGGDFVQHRLGAGTWIHVQLRSRTDQMEALAKNGRVLNGFMLGVVEGIVPSSQTLNLNQSYAYHTSAVPLKLNHSRAAEHAVFSKGSSVATARDMEGSGILTKACEYIFGW</sequence>
<keyword evidence="5" id="KW-0653">Protein transport</keyword>
<keyword evidence="4 5" id="KW-0539">Nucleus</keyword>
<feature type="region of interest" description="Disordered" evidence="6">
    <location>
        <begin position="1"/>
        <end position="148"/>
    </location>
</feature>
<evidence type="ECO:0000256" key="6">
    <source>
        <dbReference type="SAM" id="MobiDB-lite"/>
    </source>
</evidence>
<gene>
    <name evidence="8" type="ORF">AB1Y20_003592</name>
</gene>
<dbReference type="InterPro" id="IPR007846">
    <property type="entry name" value="RRM_NUP35_dom"/>
</dbReference>
<comment type="caution">
    <text evidence="8">The sequence shown here is derived from an EMBL/GenBank/DDBJ whole genome shotgun (WGS) entry which is preliminary data.</text>
</comment>
<comment type="subcellular location">
    <subcellularLocation>
        <location evidence="1">Nucleus</location>
    </subcellularLocation>
</comment>